<dbReference type="Gene3D" id="1.10.101.10">
    <property type="entry name" value="PGBD-like superfamily/PGBD"/>
    <property type="match status" value="1"/>
</dbReference>
<feature type="signal peptide" evidence="1">
    <location>
        <begin position="1"/>
        <end position="31"/>
    </location>
</feature>
<comment type="caution">
    <text evidence="3">The sequence shown here is derived from an EMBL/GenBank/DDBJ whole genome shotgun (WGS) entry which is preliminary data.</text>
</comment>
<feature type="domain" description="Peptidoglycan binding-like" evidence="2">
    <location>
        <begin position="58"/>
        <end position="114"/>
    </location>
</feature>
<dbReference type="Pfam" id="PF01471">
    <property type="entry name" value="PG_binding_1"/>
    <property type="match status" value="1"/>
</dbReference>
<accession>A0A8J3N292</accession>
<evidence type="ECO:0000313" key="4">
    <source>
        <dbReference type="Proteomes" id="UP000597444"/>
    </source>
</evidence>
<dbReference type="AlphaFoldDB" id="A0A8J3N292"/>
<keyword evidence="4" id="KW-1185">Reference proteome</keyword>
<feature type="chain" id="PRO_5035218977" description="Peptidoglycan binding-like domain-containing protein" evidence="1">
    <location>
        <begin position="32"/>
        <end position="117"/>
    </location>
</feature>
<proteinExistence type="predicted"/>
<evidence type="ECO:0000256" key="1">
    <source>
        <dbReference type="SAM" id="SignalP"/>
    </source>
</evidence>
<dbReference type="EMBL" id="BNJK01000001">
    <property type="protein sequence ID" value="GHO92042.1"/>
    <property type="molecule type" value="Genomic_DNA"/>
</dbReference>
<evidence type="ECO:0000259" key="2">
    <source>
        <dbReference type="Pfam" id="PF01471"/>
    </source>
</evidence>
<dbReference type="InterPro" id="IPR002477">
    <property type="entry name" value="Peptidoglycan-bd-like"/>
</dbReference>
<dbReference type="SUPFAM" id="SSF47090">
    <property type="entry name" value="PGBD-like"/>
    <property type="match status" value="1"/>
</dbReference>
<reference evidence="3" key="1">
    <citation type="submission" date="2020-10" db="EMBL/GenBank/DDBJ databases">
        <title>Taxonomic study of unclassified bacteria belonging to the class Ktedonobacteria.</title>
        <authorList>
            <person name="Yabe S."/>
            <person name="Wang C.M."/>
            <person name="Zheng Y."/>
            <person name="Sakai Y."/>
            <person name="Cavaletti L."/>
            <person name="Monciardini P."/>
            <person name="Donadio S."/>
        </authorList>
    </citation>
    <scope>NUCLEOTIDE SEQUENCE</scope>
    <source>
        <strain evidence="3">ID150040</strain>
    </source>
</reference>
<dbReference type="InterPro" id="IPR036365">
    <property type="entry name" value="PGBD-like_sf"/>
</dbReference>
<name>A0A8J3N292_9CHLR</name>
<evidence type="ECO:0000313" key="3">
    <source>
        <dbReference type="EMBL" id="GHO92042.1"/>
    </source>
</evidence>
<dbReference type="Proteomes" id="UP000597444">
    <property type="component" value="Unassembled WGS sequence"/>
</dbReference>
<keyword evidence="1" id="KW-0732">Signal</keyword>
<gene>
    <name evidence="3" type="ORF">KSF_020900</name>
</gene>
<organism evidence="3 4">
    <name type="scientific">Reticulibacter mediterranei</name>
    <dbReference type="NCBI Taxonomy" id="2778369"/>
    <lineage>
        <taxon>Bacteria</taxon>
        <taxon>Bacillati</taxon>
        <taxon>Chloroflexota</taxon>
        <taxon>Ktedonobacteria</taxon>
        <taxon>Ktedonobacterales</taxon>
        <taxon>Reticulibacteraceae</taxon>
        <taxon>Reticulibacter</taxon>
    </lineage>
</organism>
<dbReference type="RefSeq" id="WP_220202904.1">
    <property type="nucleotide sequence ID" value="NZ_BNJK01000001.1"/>
</dbReference>
<sequence>MNNKLVRTLTIGAFVLCALLFAAITSTHTFAATRNVAAASPLMAANHACPQTVREGSTGEAVVTLQVELSWIFGYNVRADGRFDTRTDAAVRDFQSKHALPVTGIVDPITWHALGEC</sequence>
<dbReference type="InterPro" id="IPR036366">
    <property type="entry name" value="PGBDSf"/>
</dbReference>
<protein>
    <recommendedName>
        <fullName evidence="2">Peptidoglycan binding-like domain-containing protein</fullName>
    </recommendedName>
</protein>